<feature type="domain" description="Large ribosomal subunit protein mL46 N-terminal" evidence="8">
    <location>
        <begin position="21"/>
        <end position="84"/>
    </location>
</feature>
<keyword evidence="4" id="KW-0689">Ribosomal protein</keyword>
<dbReference type="RefSeq" id="XP_031027132.1">
    <property type="nucleotide sequence ID" value="XM_031167047.1"/>
</dbReference>
<evidence type="ECO:0000256" key="4">
    <source>
        <dbReference type="ARBA" id="ARBA00022980"/>
    </source>
</evidence>
<dbReference type="AlphaFoldDB" id="A0A507CBR2"/>
<gene>
    <name evidence="9" type="ORF">SmJEL517_g01119</name>
</gene>
<evidence type="ECO:0000256" key="6">
    <source>
        <dbReference type="ARBA" id="ARBA00023274"/>
    </source>
</evidence>
<evidence type="ECO:0000256" key="7">
    <source>
        <dbReference type="ARBA" id="ARBA00035190"/>
    </source>
</evidence>
<comment type="caution">
    <text evidence="9">The sequence shown here is derived from an EMBL/GenBank/DDBJ whole genome shotgun (WGS) entry which is preliminary data.</text>
</comment>
<proteinExistence type="inferred from homology"/>
<keyword evidence="3" id="KW-0809">Transit peptide</keyword>
<dbReference type="OrthoDB" id="414075at2759"/>
<evidence type="ECO:0000256" key="3">
    <source>
        <dbReference type="ARBA" id="ARBA00022946"/>
    </source>
</evidence>
<dbReference type="InterPro" id="IPR040008">
    <property type="entry name" value="Ribosomal_mL46"/>
</dbReference>
<name>A0A507CBR2_9FUNG</name>
<dbReference type="SUPFAM" id="SSF55811">
    <property type="entry name" value="Nudix"/>
    <property type="match status" value="1"/>
</dbReference>
<dbReference type="STRING" id="1806994.A0A507CBR2"/>
<dbReference type="GO" id="GO:0003735">
    <property type="term" value="F:structural constituent of ribosome"/>
    <property type="evidence" value="ECO:0007669"/>
    <property type="project" value="InterPro"/>
</dbReference>
<comment type="subcellular location">
    <subcellularLocation>
        <location evidence="1">Mitochondrion</location>
    </subcellularLocation>
</comment>
<dbReference type="EMBL" id="QEAO01000003">
    <property type="protein sequence ID" value="TPX37062.1"/>
    <property type="molecule type" value="Genomic_DNA"/>
</dbReference>
<reference evidence="9 10" key="1">
    <citation type="journal article" date="2019" name="Sci. Rep.">
        <title>Comparative genomics of chytrid fungi reveal insights into the obligate biotrophic and pathogenic lifestyle of Synchytrium endobioticum.</title>
        <authorList>
            <person name="van de Vossenberg B.T.L.H."/>
            <person name="Warris S."/>
            <person name="Nguyen H.D.T."/>
            <person name="van Gent-Pelzer M.P.E."/>
            <person name="Joly D.L."/>
            <person name="van de Geest H.C."/>
            <person name="Bonants P.J.M."/>
            <person name="Smith D.S."/>
            <person name="Levesque C.A."/>
            <person name="van der Lee T.A.J."/>
        </authorList>
    </citation>
    <scope>NUCLEOTIDE SEQUENCE [LARGE SCALE GENOMIC DNA]</scope>
    <source>
        <strain evidence="9 10">JEL517</strain>
    </source>
</reference>
<evidence type="ECO:0000313" key="9">
    <source>
        <dbReference type="EMBL" id="TPX37062.1"/>
    </source>
</evidence>
<dbReference type="PANTHER" id="PTHR13124">
    <property type="entry name" value="39S RIBOSOMAL PROTEIN L46, MITOCHONDRIAL PRECURSOR-RELATED"/>
    <property type="match status" value="1"/>
</dbReference>
<dbReference type="InterPro" id="IPR033650">
    <property type="entry name" value="Ribosomal_mL46_NUDIX"/>
</dbReference>
<dbReference type="Pfam" id="PF11788">
    <property type="entry name" value="MRP-L46"/>
    <property type="match status" value="1"/>
</dbReference>
<comment type="similarity">
    <text evidence="2">Belongs to the mitochondrion-specific ribosomal protein mL46 family.</text>
</comment>
<sequence>MMRGCSRLIQQIRTHATVAHSIRVGILLKRDPVITPNPDEFSSSYLNYRHSLENAHSRPFPYEFYFKRGSLQEQRWLDATKGQPNDDGIKLVKEHELASIPVAPRRTIADEANDTASLDRALDRTLYLVLKGEHGWRLPEGNLNGDELLHQAASRELHTQCGNGMETWFVGSIPVGHVTRGPNETVFYMKAHILGGTIASTSDNTVAWLTKEEALKALSQDDAIQVADMLSTR</sequence>
<dbReference type="GO" id="GO:0005762">
    <property type="term" value="C:mitochondrial large ribosomal subunit"/>
    <property type="evidence" value="ECO:0007669"/>
    <property type="project" value="TreeGrafter"/>
</dbReference>
<evidence type="ECO:0000256" key="1">
    <source>
        <dbReference type="ARBA" id="ARBA00004173"/>
    </source>
</evidence>
<dbReference type="GeneID" id="42002344"/>
<organism evidence="9 10">
    <name type="scientific">Synchytrium microbalum</name>
    <dbReference type="NCBI Taxonomy" id="1806994"/>
    <lineage>
        <taxon>Eukaryota</taxon>
        <taxon>Fungi</taxon>
        <taxon>Fungi incertae sedis</taxon>
        <taxon>Chytridiomycota</taxon>
        <taxon>Chytridiomycota incertae sedis</taxon>
        <taxon>Chytridiomycetes</taxon>
        <taxon>Synchytriales</taxon>
        <taxon>Synchytriaceae</taxon>
        <taxon>Synchytrium</taxon>
    </lineage>
</organism>
<evidence type="ECO:0000313" key="10">
    <source>
        <dbReference type="Proteomes" id="UP000319731"/>
    </source>
</evidence>
<keyword evidence="5" id="KW-0496">Mitochondrion</keyword>
<accession>A0A507CBR2</accession>
<protein>
    <recommendedName>
        <fullName evidence="7">Large ribosomal subunit protein mL46</fullName>
    </recommendedName>
</protein>
<dbReference type="InterPro" id="IPR015797">
    <property type="entry name" value="NUDIX_hydrolase-like_dom_sf"/>
</dbReference>
<dbReference type="Gene3D" id="3.90.79.10">
    <property type="entry name" value="Nucleoside Triphosphate Pyrophosphohydrolase"/>
    <property type="match status" value="1"/>
</dbReference>
<keyword evidence="6" id="KW-0687">Ribonucleoprotein</keyword>
<dbReference type="Proteomes" id="UP000319731">
    <property type="component" value="Unassembled WGS sequence"/>
</dbReference>
<dbReference type="CDD" id="cd04661">
    <property type="entry name" value="NUDIX_MRP_L46"/>
    <property type="match status" value="1"/>
</dbReference>
<evidence type="ECO:0000256" key="5">
    <source>
        <dbReference type="ARBA" id="ARBA00023128"/>
    </source>
</evidence>
<keyword evidence="10" id="KW-1185">Reference proteome</keyword>
<evidence type="ECO:0000259" key="8">
    <source>
        <dbReference type="Pfam" id="PF11788"/>
    </source>
</evidence>
<dbReference type="PANTHER" id="PTHR13124:SF12">
    <property type="entry name" value="LARGE RIBOSOMAL SUBUNIT PROTEIN ML46"/>
    <property type="match status" value="1"/>
</dbReference>
<dbReference type="InterPro" id="IPR021757">
    <property type="entry name" value="Ribosomal_mL46_N"/>
</dbReference>
<evidence type="ECO:0000256" key="2">
    <source>
        <dbReference type="ARBA" id="ARBA00009070"/>
    </source>
</evidence>